<dbReference type="GeneID" id="73379253"/>
<dbReference type="PANTHER" id="PTHR15336:SF0">
    <property type="entry name" value="CYTOCHROME B-C1 COMPLEX SUBUNIT 6, MITOCHONDRIAL"/>
    <property type="match status" value="1"/>
</dbReference>
<keyword evidence="5" id="KW-0999">Mitochondrion inner membrane</keyword>
<evidence type="ECO:0000256" key="3">
    <source>
        <dbReference type="ARBA" id="ARBA00022448"/>
    </source>
</evidence>
<dbReference type="PANTHER" id="PTHR15336">
    <property type="entry name" value="UBIQUINOL-CYTOCHROME C REDUCTASE COMPLEX 7.8 KDA PROTEIN"/>
    <property type="match status" value="1"/>
</dbReference>
<dbReference type="GO" id="GO:0006122">
    <property type="term" value="P:mitochondrial electron transport, ubiquinol to cytochrome c"/>
    <property type="evidence" value="ECO:0007669"/>
    <property type="project" value="InterPro"/>
</dbReference>
<sequence length="132" mass="15350">MSFFKDLLENVLPVAYADEGDDTQDEVANSEAPEAEKEDAADEDEDDDDDEDEDDEEESQDPLEKLSEECKNTAACKPFDHHFEECVERVKKEMEEPDYAHKHYKEDCVEEFFHLQHCINDCVAPRLFSKLK</sequence>
<feature type="domain" description="Ubiquinol-cytochrome C reductase hinge" evidence="12">
    <location>
        <begin position="61"/>
        <end position="132"/>
    </location>
</feature>
<dbReference type="InterPro" id="IPR036811">
    <property type="entry name" value="Ubol_cytC_Rdtase_hinge_dom_sf"/>
</dbReference>
<dbReference type="RefSeq" id="XP_049181363.1">
    <property type="nucleotide sequence ID" value="XM_049322780.1"/>
</dbReference>
<evidence type="ECO:0000256" key="2">
    <source>
        <dbReference type="ARBA" id="ARBA00006498"/>
    </source>
</evidence>
<feature type="compositionally biased region" description="Acidic residues" evidence="11">
    <location>
        <begin position="36"/>
        <end position="61"/>
    </location>
</feature>
<accession>A0AAI9WYY1</accession>
<keyword evidence="6" id="KW-0249">Electron transport</keyword>
<dbReference type="Pfam" id="PF02320">
    <property type="entry name" value="UCR_hinge"/>
    <property type="match status" value="1"/>
</dbReference>
<comment type="caution">
    <text evidence="13">The sequence shown here is derived from an EMBL/GenBank/DDBJ whole genome shotgun (WGS) entry which is preliminary data.</text>
</comment>
<dbReference type="Gene3D" id="1.10.287.20">
    <property type="entry name" value="Ubiquinol-cytochrome C reductase hinge domain"/>
    <property type="match status" value="1"/>
</dbReference>
<evidence type="ECO:0000256" key="8">
    <source>
        <dbReference type="ARBA" id="ARBA00023136"/>
    </source>
</evidence>
<dbReference type="Proteomes" id="UP001202479">
    <property type="component" value="Unassembled WGS sequence"/>
</dbReference>
<dbReference type="GO" id="GO:0005743">
    <property type="term" value="C:mitochondrial inner membrane"/>
    <property type="evidence" value="ECO:0007669"/>
    <property type="project" value="UniProtKB-SubCell"/>
</dbReference>
<evidence type="ECO:0000256" key="9">
    <source>
        <dbReference type="ARBA" id="ARBA00044155"/>
    </source>
</evidence>
<evidence type="ECO:0000256" key="7">
    <source>
        <dbReference type="ARBA" id="ARBA00023128"/>
    </source>
</evidence>
<name>A0AAI9WYY1_9ASCO</name>
<evidence type="ECO:0000313" key="14">
    <source>
        <dbReference type="Proteomes" id="UP001202479"/>
    </source>
</evidence>
<evidence type="ECO:0000256" key="10">
    <source>
        <dbReference type="ARBA" id="ARBA00044246"/>
    </source>
</evidence>
<keyword evidence="3" id="KW-0813">Transport</keyword>
<keyword evidence="8" id="KW-0472">Membrane</keyword>
<feature type="region of interest" description="Disordered" evidence="11">
    <location>
        <begin position="15"/>
        <end position="67"/>
    </location>
</feature>
<gene>
    <name evidence="13" type="ORF">KGF56_001636</name>
</gene>
<comment type="similarity">
    <text evidence="2">Belongs to the UQCRH/QCR6 family.</text>
</comment>
<reference evidence="13" key="1">
    <citation type="journal article" date="2022" name="DNA Res.">
        <title>Genome analysis of five recently described species of the CUG-Ser clade uncovers Candida theae as a new hybrid lineage with pathogenic potential in the Candida parapsilosis species complex.</title>
        <authorList>
            <person name="Mixao V."/>
            <person name="Del Olmo V."/>
            <person name="Hegedusova E."/>
            <person name="Saus E."/>
            <person name="Pryszcz L."/>
            <person name="Cillingova A."/>
            <person name="Nosek J."/>
            <person name="Gabaldon T."/>
        </authorList>
    </citation>
    <scope>NUCLEOTIDE SEQUENCE</scope>
    <source>
        <strain evidence="13">CBS 10844</strain>
    </source>
</reference>
<dbReference type="EMBL" id="JAHUZD010000028">
    <property type="protein sequence ID" value="KAI3405618.1"/>
    <property type="molecule type" value="Genomic_DNA"/>
</dbReference>
<keyword evidence="14" id="KW-1185">Reference proteome</keyword>
<protein>
    <recommendedName>
        <fullName evidence="9">Cytochrome b-c1 complex subunit 6, mitochondrial</fullName>
    </recommendedName>
    <alternativeName>
        <fullName evidence="10">Complex III subunit 6</fullName>
    </alternativeName>
</protein>
<dbReference type="FunFam" id="1.10.287.20:FF:000003">
    <property type="entry name" value="Cytochrome b-c1 complex subunit 6"/>
    <property type="match status" value="1"/>
</dbReference>
<evidence type="ECO:0000256" key="4">
    <source>
        <dbReference type="ARBA" id="ARBA00022660"/>
    </source>
</evidence>
<dbReference type="InterPro" id="IPR003422">
    <property type="entry name" value="Cyt_b-c1_6"/>
</dbReference>
<proteinExistence type="inferred from homology"/>
<dbReference type="InterPro" id="IPR023184">
    <property type="entry name" value="Ubol_cytC_Rdtase_hinge_dom"/>
</dbReference>
<dbReference type="AlphaFoldDB" id="A0AAI9WYY1"/>
<keyword evidence="7" id="KW-0496">Mitochondrion</keyword>
<evidence type="ECO:0000256" key="1">
    <source>
        <dbReference type="ARBA" id="ARBA00004137"/>
    </source>
</evidence>
<evidence type="ECO:0000256" key="5">
    <source>
        <dbReference type="ARBA" id="ARBA00022792"/>
    </source>
</evidence>
<keyword evidence="4" id="KW-0679">Respiratory chain</keyword>
<evidence type="ECO:0000259" key="12">
    <source>
        <dbReference type="Pfam" id="PF02320"/>
    </source>
</evidence>
<comment type="subcellular location">
    <subcellularLocation>
        <location evidence="1">Mitochondrion inner membrane</location>
        <topology evidence="1">Peripheral membrane protein</topology>
        <orientation evidence="1">Intermembrane side</orientation>
    </subcellularLocation>
</comment>
<evidence type="ECO:0000256" key="11">
    <source>
        <dbReference type="SAM" id="MobiDB-lite"/>
    </source>
</evidence>
<evidence type="ECO:0000256" key="6">
    <source>
        <dbReference type="ARBA" id="ARBA00022982"/>
    </source>
</evidence>
<dbReference type="SUPFAM" id="SSF81531">
    <property type="entry name" value="Non-heme 11 kDa protein of cytochrome bc1 complex (Ubiquinol-cytochrome c reductase)"/>
    <property type="match status" value="1"/>
</dbReference>
<evidence type="ECO:0000313" key="13">
    <source>
        <dbReference type="EMBL" id="KAI3405618.1"/>
    </source>
</evidence>
<organism evidence="13 14">
    <name type="scientific">Candida oxycetoniae</name>
    <dbReference type="NCBI Taxonomy" id="497107"/>
    <lineage>
        <taxon>Eukaryota</taxon>
        <taxon>Fungi</taxon>
        <taxon>Dikarya</taxon>
        <taxon>Ascomycota</taxon>
        <taxon>Saccharomycotina</taxon>
        <taxon>Pichiomycetes</taxon>
        <taxon>Debaryomycetaceae</taxon>
        <taxon>Candida/Lodderomyces clade</taxon>
        <taxon>Candida</taxon>
    </lineage>
</organism>